<keyword evidence="2 5" id="KW-0812">Transmembrane</keyword>
<evidence type="ECO:0000256" key="1">
    <source>
        <dbReference type="ARBA" id="ARBA00004141"/>
    </source>
</evidence>
<protein>
    <recommendedName>
        <fullName evidence="6">Major facilitator superfamily (MFS) profile domain-containing protein</fullName>
    </recommendedName>
</protein>
<dbReference type="InterPro" id="IPR011701">
    <property type="entry name" value="MFS"/>
</dbReference>
<keyword evidence="8" id="KW-1185">Reference proteome</keyword>
<comment type="caution">
    <text evidence="7">The sequence shown here is derived from an EMBL/GenBank/DDBJ whole genome shotgun (WGS) entry which is preliminary data.</text>
</comment>
<evidence type="ECO:0000259" key="6">
    <source>
        <dbReference type="PROSITE" id="PS50850"/>
    </source>
</evidence>
<feature type="transmembrane region" description="Helical" evidence="5">
    <location>
        <begin position="23"/>
        <end position="44"/>
    </location>
</feature>
<comment type="subcellular location">
    <subcellularLocation>
        <location evidence="1">Membrane</location>
        <topology evidence="1">Multi-pass membrane protein</topology>
    </subcellularLocation>
</comment>
<organism evidence="7 8">
    <name type="scientific">Neofusicoccum ribis</name>
    <dbReference type="NCBI Taxonomy" id="45134"/>
    <lineage>
        <taxon>Eukaryota</taxon>
        <taxon>Fungi</taxon>
        <taxon>Dikarya</taxon>
        <taxon>Ascomycota</taxon>
        <taxon>Pezizomycotina</taxon>
        <taxon>Dothideomycetes</taxon>
        <taxon>Dothideomycetes incertae sedis</taxon>
        <taxon>Botryosphaeriales</taxon>
        <taxon>Botryosphaeriaceae</taxon>
        <taxon>Neofusicoccum</taxon>
    </lineage>
</organism>
<reference evidence="7 8" key="1">
    <citation type="submission" date="2024-02" db="EMBL/GenBank/DDBJ databases">
        <title>De novo assembly and annotation of 12 fungi associated with fruit tree decline syndrome in Ontario, Canada.</title>
        <authorList>
            <person name="Sulman M."/>
            <person name="Ellouze W."/>
            <person name="Ilyukhin E."/>
        </authorList>
    </citation>
    <scope>NUCLEOTIDE SEQUENCE [LARGE SCALE GENOMIC DNA]</scope>
    <source>
        <strain evidence="7 8">M1-105</strain>
    </source>
</reference>
<proteinExistence type="predicted"/>
<dbReference type="SUPFAM" id="SSF103473">
    <property type="entry name" value="MFS general substrate transporter"/>
    <property type="match status" value="1"/>
</dbReference>
<dbReference type="EMBL" id="JAJVDC020000298">
    <property type="protein sequence ID" value="KAL1615745.1"/>
    <property type="molecule type" value="Genomic_DNA"/>
</dbReference>
<dbReference type="Gene3D" id="1.20.1720.10">
    <property type="entry name" value="Multidrug resistance protein D"/>
    <property type="match status" value="1"/>
</dbReference>
<feature type="transmembrane region" description="Helical" evidence="5">
    <location>
        <begin position="56"/>
        <end position="77"/>
    </location>
</feature>
<evidence type="ECO:0000313" key="8">
    <source>
        <dbReference type="Proteomes" id="UP001521116"/>
    </source>
</evidence>
<dbReference type="InterPro" id="IPR020846">
    <property type="entry name" value="MFS_dom"/>
</dbReference>
<dbReference type="InterPro" id="IPR036259">
    <property type="entry name" value="MFS_trans_sf"/>
</dbReference>
<evidence type="ECO:0000256" key="3">
    <source>
        <dbReference type="ARBA" id="ARBA00022989"/>
    </source>
</evidence>
<evidence type="ECO:0000256" key="5">
    <source>
        <dbReference type="SAM" id="Phobius"/>
    </source>
</evidence>
<sequence>MAAVGSVLGVMGLPLVKDFNTTFTQVSLLTGFQLCTVGAIAVFISAASQKYGRCPLFVTSTAILVVGSLWCAAAQSYGSMVGARVLQGVGAATFENVTFAVVGDLYCVHQRGARMAIATLAQSRLLPLPSLIAGKVAEDLGWRWVFWILSIFLGTAFIGIALFGWESAYNRTDAHDRPASPDDGSVRLTRSSQATNYVRTLLKE</sequence>
<dbReference type="PANTHER" id="PTHR23502:SF4">
    <property type="entry name" value="MAJOR FACILITATOR SUPERFAMILY (MFS) PROFILE DOMAIN-CONTAINING PROTEIN-RELATED"/>
    <property type="match status" value="1"/>
</dbReference>
<dbReference type="PANTHER" id="PTHR23502">
    <property type="entry name" value="MAJOR FACILITATOR SUPERFAMILY"/>
    <property type="match status" value="1"/>
</dbReference>
<evidence type="ECO:0000256" key="2">
    <source>
        <dbReference type="ARBA" id="ARBA00022692"/>
    </source>
</evidence>
<feature type="transmembrane region" description="Helical" evidence="5">
    <location>
        <begin position="144"/>
        <end position="165"/>
    </location>
</feature>
<keyword evidence="4 5" id="KW-0472">Membrane</keyword>
<accession>A0ABR3SAW3</accession>
<dbReference type="Pfam" id="PF07690">
    <property type="entry name" value="MFS_1"/>
    <property type="match status" value="1"/>
</dbReference>
<feature type="domain" description="Major facilitator superfamily (MFS) profile" evidence="6">
    <location>
        <begin position="1"/>
        <end position="204"/>
    </location>
</feature>
<dbReference type="Proteomes" id="UP001521116">
    <property type="component" value="Unassembled WGS sequence"/>
</dbReference>
<evidence type="ECO:0000313" key="7">
    <source>
        <dbReference type="EMBL" id="KAL1615745.1"/>
    </source>
</evidence>
<evidence type="ECO:0000256" key="4">
    <source>
        <dbReference type="ARBA" id="ARBA00023136"/>
    </source>
</evidence>
<keyword evidence="3 5" id="KW-1133">Transmembrane helix</keyword>
<dbReference type="PROSITE" id="PS50850">
    <property type="entry name" value="MFS"/>
    <property type="match status" value="1"/>
</dbReference>
<name>A0ABR3SAW3_9PEZI</name>
<gene>
    <name evidence="7" type="ORF">SLS56_011715</name>
</gene>